<dbReference type="GeneID" id="69020581"/>
<evidence type="ECO:0000313" key="4">
    <source>
        <dbReference type="Proteomes" id="UP000613401"/>
    </source>
</evidence>
<protein>
    <submittedName>
        <fullName evidence="3">Uncharacterized protein</fullName>
    </submittedName>
</protein>
<comment type="caution">
    <text evidence="3">The sequence shown here is derived from an EMBL/GenBank/DDBJ whole genome shotgun (WGS) entry which is preliminary data.</text>
</comment>
<accession>A0A8H4CNG4</accession>
<sequence>MGLSPIAFVVLIVLATVSLPLILIALLSRFICRNFRDAAGLREPNPRRYLSSGSRFLTDSWPDLESTRGHNDTPPLDPGTELVDFADVVQSPSQAWHPPRDSRLVWSFSPTRIDRMAPQRLNRSECSRDSGVMLENSTPEGPDTPLVVMKKRGMQNGRETPGQLGFKPSRTHRPPLPASKIFPDTDDEIGDDTIRASYDGNDQIAPLSSCGPAFSDPFSTQMPTGDPAVLVPRIVVTPAVRAMEGDRGAMWIAVEVSAELCQPPDGTFLPVIPVSNNGFLVPGTEPRQLGDRYGCIYDMDIQLIPLGNNCILEIIQEDEPTPSMLFPGLKVLVLAHVHFEAKGPNGHIRQRSDELIDDLEDQLGSSKVEYLRIVVKYKHSAFPKCGRSDTVDGVADVETKLETSATAALQHLNHRSLWSPCAMLAPNPLFGIIHQHWP</sequence>
<feature type="region of interest" description="Disordered" evidence="1">
    <location>
        <begin position="122"/>
        <end position="146"/>
    </location>
</feature>
<dbReference type="RefSeq" id="XP_045266290.1">
    <property type="nucleotide sequence ID" value="XM_045413318.1"/>
</dbReference>
<dbReference type="EMBL" id="WVTB01000031">
    <property type="protein sequence ID" value="KAF3807131.1"/>
    <property type="molecule type" value="Genomic_DNA"/>
</dbReference>
<name>A0A8H4CNG4_COLGL</name>
<reference evidence="3" key="1">
    <citation type="journal article" date="2020" name="Phytopathology">
        <title>Genome sequence and comparative analysis of Colletotrichum gloeosporioides isolated from Liriodendron leaves.</title>
        <authorList>
            <person name="Fu F.F."/>
            <person name="Hao Z."/>
            <person name="Wang P."/>
            <person name="Lu Y."/>
            <person name="Xue L.J."/>
            <person name="Wei G."/>
            <person name="Tian Y."/>
            <person name="Baishi H."/>
            <person name="Xu H."/>
            <person name="Shi J."/>
            <person name="Cheng T."/>
            <person name="Wang G."/>
            <person name="Yi Y."/>
            <person name="Chen J."/>
        </authorList>
    </citation>
    <scope>NUCLEOTIDE SEQUENCE</scope>
    <source>
        <strain evidence="3">Lc1</strain>
    </source>
</reference>
<evidence type="ECO:0000256" key="2">
    <source>
        <dbReference type="SAM" id="Phobius"/>
    </source>
</evidence>
<feature type="region of interest" description="Disordered" evidence="1">
    <location>
        <begin position="158"/>
        <end position="188"/>
    </location>
</feature>
<gene>
    <name evidence="3" type="ORF">GCG54_00013465</name>
</gene>
<keyword evidence="4" id="KW-1185">Reference proteome</keyword>
<reference evidence="3" key="2">
    <citation type="submission" date="2020-03" db="EMBL/GenBank/DDBJ databases">
        <authorList>
            <person name="Fu F.-F."/>
            <person name="Chen J."/>
        </authorList>
    </citation>
    <scope>NUCLEOTIDE SEQUENCE</scope>
    <source>
        <strain evidence="3">Lc1</strain>
    </source>
</reference>
<proteinExistence type="predicted"/>
<keyword evidence="2" id="KW-1133">Transmembrane helix</keyword>
<evidence type="ECO:0000313" key="3">
    <source>
        <dbReference type="EMBL" id="KAF3807131.1"/>
    </source>
</evidence>
<feature type="transmembrane region" description="Helical" evidence="2">
    <location>
        <begin position="6"/>
        <end position="27"/>
    </location>
</feature>
<dbReference type="Proteomes" id="UP000613401">
    <property type="component" value="Unassembled WGS sequence"/>
</dbReference>
<dbReference type="AlphaFoldDB" id="A0A8H4CNG4"/>
<keyword evidence="2" id="KW-0812">Transmembrane</keyword>
<organism evidence="3 4">
    <name type="scientific">Colletotrichum gloeosporioides</name>
    <name type="common">Anthracnose fungus</name>
    <name type="synonym">Glomerella cingulata</name>
    <dbReference type="NCBI Taxonomy" id="474922"/>
    <lineage>
        <taxon>Eukaryota</taxon>
        <taxon>Fungi</taxon>
        <taxon>Dikarya</taxon>
        <taxon>Ascomycota</taxon>
        <taxon>Pezizomycotina</taxon>
        <taxon>Sordariomycetes</taxon>
        <taxon>Hypocreomycetidae</taxon>
        <taxon>Glomerellales</taxon>
        <taxon>Glomerellaceae</taxon>
        <taxon>Colletotrichum</taxon>
        <taxon>Colletotrichum gloeosporioides species complex</taxon>
    </lineage>
</organism>
<keyword evidence="2" id="KW-0472">Membrane</keyword>
<evidence type="ECO:0000256" key="1">
    <source>
        <dbReference type="SAM" id="MobiDB-lite"/>
    </source>
</evidence>